<keyword evidence="2" id="KW-1185">Reference proteome</keyword>
<dbReference type="EMBL" id="JAWZYT010001276">
    <property type="protein sequence ID" value="KAK4313699.1"/>
    <property type="molecule type" value="Genomic_DNA"/>
</dbReference>
<evidence type="ECO:0000313" key="2">
    <source>
        <dbReference type="Proteomes" id="UP001292094"/>
    </source>
</evidence>
<dbReference type="Proteomes" id="UP001292094">
    <property type="component" value="Unassembled WGS sequence"/>
</dbReference>
<reference evidence="1" key="1">
    <citation type="submission" date="2023-11" db="EMBL/GenBank/DDBJ databases">
        <title>Genome assemblies of two species of porcelain crab, Petrolisthes cinctipes and Petrolisthes manimaculis (Anomura: Porcellanidae).</title>
        <authorList>
            <person name="Angst P."/>
        </authorList>
    </citation>
    <scope>NUCLEOTIDE SEQUENCE</scope>
    <source>
        <strain evidence="1">PB745_02</strain>
        <tissue evidence="1">Gill</tissue>
    </source>
</reference>
<dbReference type="AlphaFoldDB" id="A0AAE1UCH9"/>
<name>A0AAE1UCH9_9EUCA</name>
<proteinExistence type="predicted"/>
<protein>
    <submittedName>
        <fullName evidence="1">Uncharacterized protein</fullName>
    </submittedName>
</protein>
<evidence type="ECO:0000313" key="1">
    <source>
        <dbReference type="EMBL" id="KAK4313699.1"/>
    </source>
</evidence>
<gene>
    <name evidence="1" type="ORF">Pmani_014988</name>
</gene>
<comment type="caution">
    <text evidence="1">The sequence shown here is derived from an EMBL/GenBank/DDBJ whole genome shotgun (WGS) entry which is preliminary data.</text>
</comment>
<sequence length="118" mass="12664">MLGYIEDQLMRGYCVEQLVVYKYGGHAKDTEAPANLTSVHKTREKFFMAAQGTVAVNVVRGAVNLENLVTSSRASALMTKDPASMEQSTDMAALGTDVRDAVCPRSVGILVSPTLVVV</sequence>
<organism evidence="1 2">
    <name type="scientific">Petrolisthes manimaculis</name>
    <dbReference type="NCBI Taxonomy" id="1843537"/>
    <lineage>
        <taxon>Eukaryota</taxon>
        <taxon>Metazoa</taxon>
        <taxon>Ecdysozoa</taxon>
        <taxon>Arthropoda</taxon>
        <taxon>Crustacea</taxon>
        <taxon>Multicrustacea</taxon>
        <taxon>Malacostraca</taxon>
        <taxon>Eumalacostraca</taxon>
        <taxon>Eucarida</taxon>
        <taxon>Decapoda</taxon>
        <taxon>Pleocyemata</taxon>
        <taxon>Anomura</taxon>
        <taxon>Galatheoidea</taxon>
        <taxon>Porcellanidae</taxon>
        <taxon>Petrolisthes</taxon>
    </lineage>
</organism>
<accession>A0AAE1UCH9</accession>